<proteinExistence type="predicted"/>
<comment type="caution">
    <text evidence="1">The sequence shown here is derived from an EMBL/GenBank/DDBJ whole genome shotgun (WGS) entry which is preliminary data.</text>
</comment>
<dbReference type="Proteomes" id="UP000231279">
    <property type="component" value="Unassembled WGS sequence"/>
</dbReference>
<name>A0A2G9I4L2_9LAMI</name>
<reference evidence="2" key="1">
    <citation type="journal article" date="2018" name="Gigascience">
        <title>Genome assembly of the Pink Ipe (Handroanthus impetiginosus, Bignoniaceae), a highly valued, ecologically keystone Neotropical timber forest tree.</title>
        <authorList>
            <person name="Silva-Junior O.B."/>
            <person name="Grattapaglia D."/>
            <person name="Novaes E."/>
            <person name="Collevatti R.G."/>
        </authorList>
    </citation>
    <scope>NUCLEOTIDE SEQUENCE [LARGE SCALE GENOMIC DNA]</scope>
    <source>
        <strain evidence="2">cv. UFG-1</strain>
    </source>
</reference>
<organism evidence="1 2">
    <name type="scientific">Handroanthus impetiginosus</name>
    <dbReference type="NCBI Taxonomy" id="429701"/>
    <lineage>
        <taxon>Eukaryota</taxon>
        <taxon>Viridiplantae</taxon>
        <taxon>Streptophyta</taxon>
        <taxon>Embryophyta</taxon>
        <taxon>Tracheophyta</taxon>
        <taxon>Spermatophyta</taxon>
        <taxon>Magnoliopsida</taxon>
        <taxon>eudicotyledons</taxon>
        <taxon>Gunneridae</taxon>
        <taxon>Pentapetalae</taxon>
        <taxon>asterids</taxon>
        <taxon>lamiids</taxon>
        <taxon>Lamiales</taxon>
        <taxon>Bignoniaceae</taxon>
        <taxon>Crescentiina</taxon>
        <taxon>Tabebuia alliance</taxon>
        <taxon>Handroanthus</taxon>
    </lineage>
</organism>
<gene>
    <name evidence="1" type="ORF">CDL12_02578</name>
</gene>
<evidence type="ECO:0000313" key="2">
    <source>
        <dbReference type="Proteomes" id="UP000231279"/>
    </source>
</evidence>
<dbReference type="AlphaFoldDB" id="A0A2G9I4L2"/>
<sequence length="54" mass="5932">MVGLILEVCLFQVMLIALSATISLEFIHSISRKVLIVLPRSVSNSWRLPLGGIP</sequence>
<keyword evidence="2" id="KW-1185">Reference proteome</keyword>
<evidence type="ECO:0000313" key="1">
    <source>
        <dbReference type="EMBL" id="PIN24696.1"/>
    </source>
</evidence>
<accession>A0A2G9I4L2</accession>
<dbReference type="EMBL" id="NKXS01000371">
    <property type="protein sequence ID" value="PIN24696.1"/>
    <property type="molecule type" value="Genomic_DNA"/>
</dbReference>
<protein>
    <submittedName>
        <fullName evidence="1">Uncharacterized protein</fullName>
    </submittedName>
</protein>